<gene>
    <name evidence="2" type="ORF">DRJ33_08750</name>
</gene>
<sequence>MKLKEVMRFWDGLAESSLEDRLAIGALGKDRFVNIAINGSSVLDVGVGYGRYAIPLANEGKFVVGVDVSLGMLRRLRRYSSDVHVILASGTHLPFKERVFDAVISLATLYYIPGWERVICEISRVLKEGGVAKLDFRGYSLKNVLREIVLRSLKKLGVKKPWLYAVENRLTTWRHLTKVFKESSLIIKLVRGNKTRFLVEVVKH</sequence>
<dbReference type="AlphaFoldDB" id="A0A497EPA3"/>
<dbReference type="Gene3D" id="3.40.50.150">
    <property type="entry name" value="Vaccinia Virus protein VP39"/>
    <property type="match status" value="1"/>
</dbReference>
<dbReference type="CDD" id="cd02440">
    <property type="entry name" value="AdoMet_MTases"/>
    <property type="match status" value="1"/>
</dbReference>
<dbReference type="Proteomes" id="UP000272051">
    <property type="component" value="Unassembled WGS sequence"/>
</dbReference>
<protein>
    <recommendedName>
        <fullName evidence="1">Methyltransferase type 11 domain-containing protein</fullName>
    </recommendedName>
</protein>
<dbReference type="EMBL" id="QMQX01000238">
    <property type="protein sequence ID" value="RLE48771.1"/>
    <property type="molecule type" value="Genomic_DNA"/>
</dbReference>
<dbReference type="InterPro" id="IPR029063">
    <property type="entry name" value="SAM-dependent_MTases_sf"/>
</dbReference>
<dbReference type="InterPro" id="IPR013216">
    <property type="entry name" value="Methyltransf_11"/>
</dbReference>
<name>A0A497EPA3_9CREN</name>
<dbReference type="GO" id="GO:0008757">
    <property type="term" value="F:S-adenosylmethionine-dependent methyltransferase activity"/>
    <property type="evidence" value="ECO:0007669"/>
    <property type="project" value="InterPro"/>
</dbReference>
<feature type="domain" description="Methyltransferase type 11" evidence="1">
    <location>
        <begin position="43"/>
        <end position="131"/>
    </location>
</feature>
<organism evidence="2 3">
    <name type="scientific">Thermoproteota archaeon</name>
    <dbReference type="NCBI Taxonomy" id="2056631"/>
    <lineage>
        <taxon>Archaea</taxon>
        <taxon>Thermoproteota</taxon>
    </lineage>
</organism>
<dbReference type="PANTHER" id="PTHR43591">
    <property type="entry name" value="METHYLTRANSFERASE"/>
    <property type="match status" value="1"/>
</dbReference>
<reference evidence="2 3" key="1">
    <citation type="submission" date="2018-06" db="EMBL/GenBank/DDBJ databases">
        <title>Extensive metabolic versatility and redundancy in microbially diverse, dynamic hydrothermal sediments.</title>
        <authorList>
            <person name="Dombrowski N."/>
            <person name="Teske A."/>
            <person name="Baker B.J."/>
        </authorList>
    </citation>
    <scope>NUCLEOTIDE SEQUENCE [LARGE SCALE GENOMIC DNA]</scope>
    <source>
        <strain evidence="2">B34_G17</strain>
    </source>
</reference>
<evidence type="ECO:0000313" key="2">
    <source>
        <dbReference type="EMBL" id="RLE48771.1"/>
    </source>
</evidence>
<dbReference type="SUPFAM" id="SSF53335">
    <property type="entry name" value="S-adenosyl-L-methionine-dependent methyltransferases"/>
    <property type="match status" value="1"/>
</dbReference>
<evidence type="ECO:0000259" key="1">
    <source>
        <dbReference type="Pfam" id="PF08241"/>
    </source>
</evidence>
<evidence type="ECO:0000313" key="3">
    <source>
        <dbReference type="Proteomes" id="UP000272051"/>
    </source>
</evidence>
<dbReference type="Pfam" id="PF08241">
    <property type="entry name" value="Methyltransf_11"/>
    <property type="match status" value="1"/>
</dbReference>
<proteinExistence type="predicted"/>
<comment type="caution">
    <text evidence="2">The sequence shown here is derived from an EMBL/GenBank/DDBJ whole genome shotgun (WGS) entry which is preliminary data.</text>
</comment>
<accession>A0A497EPA3</accession>